<dbReference type="Pfam" id="PF01494">
    <property type="entry name" value="FAD_binding_3"/>
    <property type="match status" value="1"/>
</dbReference>
<sequence>MEPLDLLILGGGPAGCAAALTAARLGLRVQVLERHPQRSKPGDALPPQAAPILQKLGVVPDPAWAVPTAGLEFRWGNDAVNLTSFPAVHQRFGLALHREAFEQHLRTLAAKAGAKFSAGVHPERVQETATGWRVSCHNHPEVLAHFVLDATGRQAWFARQLGISRIQLDAQVALFRMNQSVKGPPWIQVHSETDGWWYTSQLPQARSEMFFTVPETPAYLASIREGGWKAAAASTSFLNRIAGKRWLAVGDAAFTFDPIASQGISQALSSGYYAALAARDVLNGKTEAGAAYALTLLKATDAFFREWRGIYQTEQRFAGSLYWKSRHQLPEVQLPWWEVFQTST</sequence>
<feature type="domain" description="FAD-binding" evidence="1">
    <location>
        <begin position="5"/>
        <end position="206"/>
    </location>
</feature>
<evidence type="ECO:0000313" key="2">
    <source>
        <dbReference type="EMBL" id="GGJ26853.1"/>
    </source>
</evidence>
<dbReference type="InterPro" id="IPR036188">
    <property type="entry name" value="FAD/NAD-bd_sf"/>
</dbReference>
<dbReference type="Proteomes" id="UP000632222">
    <property type="component" value="Unassembled WGS sequence"/>
</dbReference>
<dbReference type="PANTHER" id="PTHR43747:SF1">
    <property type="entry name" value="SLR1998 PROTEIN"/>
    <property type="match status" value="1"/>
</dbReference>
<dbReference type="Gene3D" id="3.50.50.60">
    <property type="entry name" value="FAD/NAD(P)-binding domain"/>
    <property type="match status" value="1"/>
</dbReference>
<name>A0ABQ2CWA4_9DEIO</name>
<evidence type="ECO:0000259" key="1">
    <source>
        <dbReference type="Pfam" id="PF01494"/>
    </source>
</evidence>
<dbReference type="RefSeq" id="WP_189001179.1">
    <property type="nucleotide sequence ID" value="NZ_BMOD01000003.1"/>
</dbReference>
<protein>
    <submittedName>
        <fullName evidence="2">Alkylhalidase-like protein</fullName>
    </submittedName>
</protein>
<dbReference type="PANTHER" id="PTHR43747">
    <property type="entry name" value="FAD-BINDING PROTEIN"/>
    <property type="match status" value="1"/>
</dbReference>
<dbReference type="PRINTS" id="PR00469">
    <property type="entry name" value="PNDRDTASEII"/>
</dbReference>
<dbReference type="EMBL" id="BMOD01000003">
    <property type="protein sequence ID" value="GGJ26853.1"/>
    <property type="molecule type" value="Genomic_DNA"/>
</dbReference>
<proteinExistence type="predicted"/>
<gene>
    <name evidence="2" type="ORF">GCM10008938_11230</name>
</gene>
<organism evidence="2 3">
    <name type="scientific">Deinococcus roseus</name>
    <dbReference type="NCBI Taxonomy" id="392414"/>
    <lineage>
        <taxon>Bacteria</taxon>
        <taxon>Thermotogati</taxon>
        <taxon>Deinococcota</taxon>
        <taxon>Deinococci</taxon>
        <taxon>Deinococcales</taxon>
        <taxon>Deinococcaceae</taxon>
        <taxon>Deinococcus</taxon>
    </lineage>
</organism>
<accession>A0ABQ2CWA4</accession>
<dbReference type="InterPro" id="IPR002938">
    <property type="entry name" value="FAD-bd"/>
</dbReference>
<evidence type="ECO:0000313" key="3">
    <source>
        <dbReference type="Proteomes" id="UP000632222"/>
    </source>
</evidence>
<reference evidence="3" key="1">
    <citation type="journal article" date="2019" name="Int. J. Syst. Evol. Microbiol.">
        <title>The Global Catalogue of Microorganisms (GCM) 10K type strain sequencing project: providing services to taxonomists for standard genome sequencing and annotation.</title>
        <authorList>
            <consortium name="The Broad Institute Genomics Platform"/>
            <consortium name="The Broad Institute Genome Sequencing Center for Infectious Disease"/>
            <person name="Wu L."/>
            <person name="Ma J."/>
        </authorList>
    </citation>
    <scope>NUCLEOTIDE SEQUENCE [LARGE SCALE GENOMIC DNA]</scope>
    <source>
        <strain evidence="3">JCM 14370</strain>
    </source>
</reference>
<keyword evidence="3" id="KW-1185">Reference proteome</keyword>
<dbReference type="InterPro" id="IPR050816">
    <property type="entry name" value="Flavin-dep_Halogenase_NPB"/>
</dbReference>
<comment type="caution">
    <text evidence="2">The sequence shown here is derived from an EMBL/GenBank/DDBJ whole genome shotgun (WGS) entry which is preliminary data.</text>
</comment>
<dbReference type="SUPFAM" id="SSF51905">
    <property type="entry name" value="FAD/NAD(P)-binding domain"/>
    <property type="match status" value="1"/>
</dbReference>